<evidence type="ECO:0000256" key="1">
    <source>
        <dbReference type="SAM" id="SignalP"/>
    </source>
</evidence>
<reference evidence="2 3" key="1">
    <citation type="submission" date="2019-06" db="EMBL/GenBank/DDBJ databases">
        <title>Genome of new Rhodobacteraceae sp. SM1903.</title>
        <authorList>
            <person name="Ren X."/>
        </authorList>
    </citation>
    <scope>NUCLEOTIDE SEQUENCE [LARGE SCALE GENOMIC DNA]</scope>
    <source>
        <strain evidence="2 3">SM1903</strain>
    </source>
</reference>
<proteinExistence type="predicted"/>
<feature type="signal peptide" evidence="1">
    <location>
        <begin position="1"/>
        <end position="18"/>
    </location>
</feature>
<dbReference type="OrthoDB" id="7843818at2"/>
<sequence length="170" mass="18514">MIRALVPALFLAATPLAAQDEGLTGRAVSFGVLLYEDGKEDKPIFQGERHEAVVGDHVEYGLGDEPPQNGWGVIPAVIDISASRVEISYPDWSYSDTFPDVGFNGYVLDFLVDCVLFDSATIDKQASTGTLTDKDVFVRDARLYVDVGGQTYGPDETFVIELEVMDCPLS</sequence>
<dbReference type="Proteomes" id="UP000314011">
    <property type="component" value="Unassembled WGS sequence"/>
</dbReference>
<name>A0A5C5GD72_9RHOB</name>
<gene>
    <name evidence="2" type="ORF">FHY64_15825</name>
</gene>
<evidence type="ECO:0000313" key="3">
    <source>
        <dbReference type="Proteomes" id="UP000314011"/>
    </source>
</evidence>
<keyword evidence="1" id="KW-0732">Signal</keyword>
<dbReference type="RefSeq" id="WP_140196500.1">
    <property type="nucleotide sequence ID" value="NZ_CP065915.1"/>
</dbReference>
<dbReference type="EMBL" id="VFFF01000002">
    <property type="protein sequence ID" value="TNY31479.1"/>
    <property type="molecule type" value="Genomic_DNA"/>
</dbReference>
<accession>A0A5C5GD72</accession>
<feature type="chain" id="PRO_5022671923" evidence="1">
    <location>
        <begin position="19"/>
        <end position="170"/>
    </location>
</feature>
<comment type="caution">
    <text evidence="2">The sequence shown here is derived from an EMBL/GenBank/DDBJ whole genome shotgun (WGS) entry which is preliminary data.</text>
</comment>
<keyword evidence="3" id="KW-1185">Reference proteome</keyword>
<organism evidence="2 3">
    <name type="scientific">Pelagovum pacificum</name>
    <dbReference type="NCBI Taxonomy" id="2588711"/>
    <lineage>
        <taxon>Bacteria</taxon>
        <taxon>Pseudomonadati</taxon>
        <taxon>Pseudomonadota</taxon>
        <taxon>Alphaproteobacteria</taxon>
        <taxon>Rhodobacterales</taxon>
        <taxon>Paracoccaceae</taxon>
        <taxon>Pelagovum</taxon>
    </lineage>
</organism>
<dbReference type="AlphaFoldDB" id="A0A5C5GD72"/>
<evidence type="ECO:0000313" key="2">
    <source>
        <dbReference type="EMBL" id="TNY31479.1"/>
    </source>
</evidence>
<protein>
    <submittedName>
        <fullName evidence="2">Uncharacterized protein</fullName>
    </submittedName>
</protein>